<dbReference type="Gene3D" id="6.20.50.20">
    <property type="match status" value="1"/>
</dbReference>
<evidence type="ECO:0000313" key="3">
    <source>
        <dbReference type="RefSeq" id="XP_015872446.1"/>
    </source>
</evidence>
<organism evidence="2 3">
    <name type="scientific">Ziziphus jujuba</name>
    <name type="common">Chinese jujube</name>
    <name type="synonym">Ziziphus sativa</name>
    <dbReference type="NCBI Taxonomy" id="326968"/>
    <lineage>
        <taxon>Eukaryota</taxon>
        <taxon>Viridiplantae</taxon>
        <taxon>Streptophyta</taxon>
        <taxon>Embryophyta</taxon>
        <taxon>Tracheophyta</taxon>
        <taxon>Spermatophyta</taxon>
        <taxon>Magnoliopsida</taxon>
        <taxon>eudicotyledons</taxon>
        <taxon>Gunneridae</taxon>
        <taxon>Pentapetalae</taxon>
        <taxon>rosids</taxon>
        <taxon>fabids</taxon>
        <taxon>Rosales</taxon>
        <taxon>Rhamnaceae</taxon>
        <taxon>Paliureae</taxon>
        <taxon>Ziziphus</taxon>
    </lineage>
</organism>
<sequence length="289" mass="32023">MGKKGGGRKGPNLASGSNNLITLREEATGRKQTRGGSSNAKSILKVKHLERLATWASGEASIPSLAAFYGRRLASVEEALGVAPDPSLFTCQRCETILQPGFNCTVRIEKNRAKPRRRSKKPNNSTQNSVVYTCHFCSQRNLKRGTPKGHMKDICPSKIRKTMKPKADKSIFQQPVSSERSIIDKDEVIKMDEISLPAISEETPTIDCPTTPAVVKTGTTLLDSKRRKRNRSAAKKPAEPENISTSIDKEKTSCNSRKRRKKSWTGLKEIAESSENKTNITNLRIPFLM</sequence>
<feature type="region of interest" description="Disordered" evidence="1">
    <location>
        <begin position="219"/>
        <end position="267"/>
    </location>
</feature>
<dbReference type="Pfam" id="PF04032">
    <property type="entry name" value="Rpr2"/>
    <property type="match status" value="1"/>
</dbReference>
<dbReference type="GeneID" id="107409526"/>
<dbReference type="RefSeq" id="XP_015872446.1">
    <property type="nucleotide sequence ID" value="XM_016016960.4"/>
</dbReference>
<dbReference type="PANTHER" id="PTHR36072">
    <property type="entry name" value="OS01G0541600 PROTEIN"/>
    <property type="match status" value="1"/>
</dbReference>
<reference evidence="3" key="1">
    <citation type="submission" date="2025-08" db="UniProtKB">
        <authorList>
            <consortium name="RefSeq"/>
        </authorList>
    </citation>
    <scope>IDENTIFICATION</scope>
    <source>
        <tissue evidence="3">Seedling</tissue>
    </source>
</reference>
<dbReference type="InParanoid" id="A0A6P3ZFC5"/>
<feature type="compositionally biased region" description="Basic residues" evidence="1">
    <location>
        <begin position="225"/>
        <end position="234"/>
    </location>
</feature>
<dbReference type="FunCoup" id="A0A6P3ZFC5">
    <property type="interactions" value="300"/>
</dbReference>
<protein>
    <submittedName>
        <fullName evidence="3">Uncharacterized protein LOC107409526</fullName>
    </submittedName>
</protein>
<accession>A0A6P3ZFC5</accession>
<dbReference type="AlphaFoldDB" id="A0A6P3ZFC5"/>
<keyword evidence="2" id="KW-1185">Reference proteome</keyword>
<dbReference type="KEGG" id="zju:107409526"/>
<dbReference type="InterPro" id="IPR007175">
    <property type="entry name" value="Rpr2/Snm1/Rpp21"/>
</dbReference>
<dbReference type="Proteomes" id="UP001652623">
    <property type="component" value="Chromosome 6"/>
</dbReference>
<evidence type="ECO:0000313" key="2">
    <source>
        <dbReference type="Proteomes" id="UP001652623"/>
    </source>
</evidence>
<gene>
    <name evidence="3" type="primary">LOC107409526</name>
</gene>
<proteinExistence type="predicted"/>
<name>A0A6P3ZFC5_ZIZJJ</name>
<dbReference type="GO" id="GO:0006396">
    <property type="term" value="P:RNA processing"/>
    <property type="evidence" value="ECO:0007669"/>
    <property type="project" value="InterPro"/>
</dbReference>
<feature type="region of interest" description="Disordered" evidence="1">
    <location>
        <begin position="1"/>
        <end position="39"/>
    </location>
</feature>
<evidence type="ECO:0000256" key="1">
    <source>
        <dbReference type="SAM" id="MobiDB-lite"/>
    </source>
</evidence>
<dbReference type="PANTHER" id="PTHR36072:SF2">
    <property type="entry name" value="OS01G0531000 PROTEIN"/>
    <property type="match status" value="1"/>
</dbReference>